<protein>
    <recommendedName>
        <fullName evidence="3 8">DNA replication regulator SLD2</fullName>
    </recommendedName>
</protein>
<dbReference type="Pfam" id="PF11719">
    <property type="entry name" value="Drc1-Sld2"/>
    <property type="match status" value="1"/>
</dbReference>
<evidence type="ECO:0000256" key="8">
    <source>
        <dbReference type="RuleBase" id="RU367067"/>
    </source>
</evidence>
<dbReference type="FunFam" id="1.10.10.1460:FF:000001">
    <property type="entry name" value="DNA replication regulator Sld2"/>
    <property type="match status" value="1"/>
</dbReference>
<dbReference type="GO" id="GO:0006270">
    <property type="term" value="P:DNA replication initiation"/>
    <property type="evidence" value="ECO:0007669"/>
    <property type="project" value="UniProtKB-UniRule"/>
</dbReference>
<evidence type="ECO:0000256" key="2">
    <source>
        <dbReference type="ARBA" id="ARBA00007276"/>
    </source>
</evidence>
<evidence type="ECO:0000256" key="5">
    <source>
        <dbReference type="ARBA" id="ARBA00023242"/>
    </source>
</evidence>
<dbReference type="GO" id="GO:0000727">
    <property type="term" value="P:double-strand break repair via break-induced replication"/>
    <property type="evidence" value="ECO:0007669"/>
    <property type="project" value="TreeGrafter"/>
</dbReference>
<proteinExistence type="inferred from homology"/>
<dbReference type="GO" id="GO:1902977">
    <property type="term" value="P:mitotic DNA replication preinitiation complex assembly"/>
    <property type="evidence" value="ECO:0007669"/>
    <property type="project" value="TreeGrafter"/>
</dbReference>
<dbReference type="RefSeq" id="XP_007780856.1">
    <property type="nucleotide sequence ID" value="XM_007782666.1"/>
</dbReference>
<dbReference type="InterPro" id="IPR040203">
    <property type="entry name" value="Sld2"/>
</dbReference>
<evidence type="ECO:0000256" key="9">
    <source>
        <dbReference type="SAM" id="MobiDB-lite"/>
    </source>
</evidence>
<dbReference type="AlphaFoldDB" id="R7YUQ3"/>
<dbReference type="CDD" id="cd22289">
    <property type="entry name" value="RecQL4_SLD2_NTD"/>
    <property type="match status" value="1"/>
</dbReference>
<feature type="compositionally biased region" description="Basic residues" evidence="9">
    <location>
        <begin position="487"/>
        <end position="510"/>
    </location>
</feature>
<gene>
    <name evidence="10" type="ORF">W97_04777</name>
</gene>
<reference evidence="11" key="1">
    <citation type="submission" date="2012-06" db="EMBL/GenBank/DDBJ databases">
        <title>The genome sequence of Coniosporium apollinis CBS 100218.</title>
        <authorList>
            <consortium name="The Broad Institute Genome Sequencing Platform"/>
            <person name="Cuomo C."/>
            <person name="Gorbushina A."/>
            <person name="Noack S."/>
            <person name="Walker B."/>
            <person name="Young S.K."/>
            <person name="Zeng Q."/>
            <person name="Gargeya S."/>
            <person name="Fitzgerald M."/>
            <person name="Haas B."/>
            <person name="Abouelleil A."/>
            <person name="Alvarado L."/>
            <person name="Arachchi H.M."/>
            <person name="Berlin A.M."/>
            <person name="Chapman S.B."/>
            <person name="Goldberg J."/>
            <person name="Griggs A."/>
            <person name="Gujja S."/>
            <person name="Hansen M."/>
            <person name="Howarth C."/>
            <person name="Imamovic A."/>
            <person name="Larimer J."/>
            <person name="McCowan C."/>
            <person name="Montmayeur A."/>
            <person name="Murphy C."/>
            <person name="Neiman D."/>
            <person name="Pearson M."/>
            <person name="Priest M."/>
            <person name="Roberts A."/>
            <person name="Saif S."/>
            <person name="Shea T."/>
            <person name="Sisk P."/>
            <person name="Sykes S."/>
            <person name="Wortman J."/>
            <person name="Nusbaum C."/>
            <person name="Birren B."/>
        </authorList>
    </citation>
    <scope>NUCLEOTIDE SEQUENCE [LARGE SCALE GENOMIC DNA]</scope>
    <source>
        <strain evidence="11">CBS 100218</strain>
    </source>
</reference>
<dbReference type="InterPro" id="IPR021110">
    <property type="entry name" value="DNA_rep_checkpnt_protein"/>
</dbReference>
<comment type="similarity">
    <text evidence="2 8">Belongs to the SLD2 family.</text>
</comment>
<feature type="compositionally biased region" description="Basic residues" evidence="9">
    <location>
        <begin position="361"/>
        <end position="384"/>
    </location>
</feature>
<evidence type="ECO:0000256" key="3">
    <source>
        <dbReference type="ARBA" id="ARBA00018363"/>
    </source>
</evidence>
<keyword evidence="4 8" id="KW-0235">DNA replication</keyword>
<evidence type="ECO:0000256" key="4">
    <source>
        <dbReference type="ARBA" id="ARBA00022705"/>
    </source>
</evidence>
<evidence type="ECO:0000256" key="6">
    <source>
        <dbReference type="ARBA" id="ARBA00023306"/>
    </source>
</evidence>
<dbReference type="Proteomes" id="UP000016924">
    <property type="component" value="Unassembled WGS sequence"/>
</dbReference>
<organism evidence="10 11">
    <name type="scientific">Coniosporium apollinis (strain CBS 100218)</name>
    <name type="common">Rock-inhabiting black yeast</name>
    <dbReference type="NCBI Taxonomy" id="1168221"/>
    <lineage>
        <taxon>Eukaryota</taxon>
        <taxon>Fungi</taxon>
        <taxon>Dikarya</taxon>
        <taxon>Ascomycota</taxon>
        <taxon>Pezizomycotina</taxon>
        <taxon>Dothideomycetes</taxon>
        <taxon>Dothideomycetes incertae sedis</taxon>
        <taxon>Coniosporium</taxon>
    </lineage>
</organism>
<comment type="function">
    <text evidence="7 8">Has a role in the initiation of DNA replication. Required at S-phase checkpoint.</text>
</comment>
<evidence type="ECO:0000313" key="10">
    <source>
        <dbReference type="EMBL" id="EON65539.1"/>
    </source>
</evidence>
<feature type="region of interest" description="Disordered" evidence="9">
    <location>
        <begin position="162"/>
        <end position="195"/>
    </location>
</feature>
<dbReference type="EMBL" id="JH767574">
    <property type="protein sequence ID" value="EON65539.1"/>
    <property type="molecule type" value="Genomic_DNA"/>
</dbReference>
<dbReference type="GeneID" id="19902088"/>
<keyword evidence="11" id="KW-1185">Reference proteome</keyword>
<evidence type="ECO:0000313" key="11">
    <source>
        <dbReference type="Proteomes" id="UP000016924"/>
    </source>
</evidence>
<accession>R7YUQ3</accession>
<dbReference type="GO" id="GO:0003688">
    <property type="term" value="F:DNA replication origin binding"/>
    <property type="evidence" value="ECO:0007669"/>
    <property type="project" value="TreeGrafter"/>
</dbReference>
<feature type="region of interest" description="Disordered" evidence="9">
    <location>
        <begin position="298"/>
        <end position="510"/>
    </location>
</feature>
<keyword evidence="6 8" id="KW-0131">Cell cycle</keyword>
<dbReference type="HOGENOM" id="CLU_033089_0_0_1"/>
<dbReference type="PANTHER" id="PTHR28124:SF1">
    <property type="entry name" value="DNA REPLICATION REGULATOR SLD2"/>
    <property type="match status" value="1"/>
</dbReference>
<comment type="subcellular location">
    <subcellularLocation>
        <location evidence="1 8">Nucleus</location>
    </subcellularLocation>
</comment>
<feature type="compositionally biased region" description="Polar residues" evidence="9">
    <location>
        <begin position="184"/>
        <end position="194"/>
    </location>
</feature>
<dbReference type="GO" id="GO:0031261">
    <property type="term" value="C:DNA replication preinitiation complex"/>
    <property type="evidence" value="ECO:0007669"/>
    <property type="project" value="TreeGrafter"/>
</dbReference>
<dbReference type="Gene3D" id="1.10.10.1460">
    <property type="match status" value="1"/>
</dbReference>
<evidence type="ECO:0000256" key="1">
    <source>
        <dbReference type="ARBA" id="ARBA00004123"/>
    </source>
</evidence>
<feature type="region of interest" description="Disordered" evidence="9">
    <location>
        <begin position="65"/>
        <end position="108"/>
    </location>
</feature>
<dbReference type="eggNOG" id="ENOG502SCF7">
    <property type="taxonomic scope" value="Eukaryota"/>
</dbReference>
<dbReference type="PANTHER" id="PTHR28124">
    <property type="entry name" value="DNA REPLICATION REGULATOR SLD2"/>
    <property type="match status" value="1"/>
</dbReference>
<dbReference type="GO" id="GO:0003697">
    <property type="term" value="F:single-stranded DNA binding"/>
    <property type="evidence" value="ECO:0007669"/>
    <property type="project" value="TreeGrafter"/>
</dbReference>
<sequence>MAIENPEVDERCTVLRQELKVWEKQFSAANSGRKAGREDIKANAATASKYKEYNRLRDILSGKIPDAEPWRPARKPKLVEEASQTPSKRRSIPAATPKKIGNPTGNATLAAPSSVSKLDFTPVAVRTMIGPTPQKDGIVIGLFDMLPSSAETPSKAQRTVLGGIDGNFPAQTPSKKRAAPSDVDTPSTKLSRTPLSEGKRFLLDTFATPTKRKRGDDGVATPMSERLLATPHFLRRDSHALLSAVIEEDGGQEATLSPRRPAFAPWKKRTFGRSLSGMIREMKQAQEDELDRELELMREMEEEEAAGSMPPPKKSRNAEMLVQDSQAVGLGPDGFVESDHELGEEEGGDLGSLDRDGNPRKVWKKKGLKRQTKRVIMRPVRVKPKAPQGASANDSESEAEDAVPGTQAPPSLKPATSDDPAGDFDNEHSKNDDGSDYSTISHASKRRKTQSKKAPELASKPAVPDAGAKDGLLKKTAKKISAQAHANFRKLKIKNKNSKAKGRFGRGRRQ</sequence>
<dbReference type="OMA" id="AVRMPQK"/>
<dbReference type="OrthoDB" id="8775810at2759"/>
<name>R7YUQ3_CONA1</name>
<evidence type="ECO:0000256" key="7">
    <source>
        <dbReference type="ARBA" id="ARBA00025253"/>
    </source>
</evidence>
<keyword evidence="5 8" id="KW-0539">Nucleus</keyword>